<dbReference type="RefSeq" id="WP_204821699.1">
    <property type="nucleotide sequence ID" value="NZ_JANHOF010000008.1"/>
</dbReference>
<protein>
    <submittedName>
        <fullName evidence="1">Uncharacterized protein</fullName>
    </submittedName>
</protein>
<sequence>MSDLTIIKRIGSDLKIGKFSTEKRSQFFSRIVYSALSMWIRISTLDEDIFQQNFDKVGVSKVHILNRCQPFLENMIEIYPEIMNWFYPADNDEHPISLIRERLYSGGELVDVGFNTDIALPYYEECKVDERIRLVRGIQSGDFQKVSGLVQVVTTQENSDSDSDTKMRNAIGFYGLQDKLANQHLHDYLKLIKWNRRKESKAQIFNKYSSNVFSNSWEDECKLKNSDISMYRSPFYDRGNKDFGFIKKMNGSIYTCQINDYLINQFEIRRFMYGLKSEANNPVKAKFKKHKEVQLVELNLFNSLPLKEEKILLLLGWPIKNINDKHNLIFDLSIWVFVVRILSNLNITLEEVI</sequence>
<dbReference type="Proteomes" id="UP001589818">
    <property type="component" value="Unassembled WGS sequence"/>
</dbReference>
<dbReference type="EMBL" id="JBHLVF010000034">
    <property type="protein sequence ID" value="MFC0393540.1"/>
    <property type="molecule type" value="Genomic_DNA"/>
</dbReference>
<evidence type="ECO:0000313" key="1">
    <source>
        <dbReference type="EMBL" id="MFC0393540.1"/>
    </source>
</evidence>
<reference evidence="1 2" key="1">
    <citation type="submission" date="2024-09" db="EMBL/GenBank/DDBJ databases">
        <authorList>
            <person name="Sun Q."/>
            <person name="Mori K."/>
        </authorList>
    </citation>
    <scope>NUCLEOTIDE SEQUENCE [LARGE SCALE GENOMIC DNA]</scope>
    <source>
        <strain evidence="1 2">CCM 4839</strain>
    </source>
</reference>
<organism evidence="1 2">
    <name type="scientific">Paenibacillus mendelii</name>
    <dbReference type="NCBI Taxonomy" id="206163"/>
    <lineage>
        <taxon>Bacteria</taxon>
        <taxon>Bacillati</taxon>
        <taxon>Bacillota</taxon>
        <taxon>Bacilli</taxon>
        <taxon>Bacillales</taxon>
        <taxon>Paenibacillaceae</taxon>
        <taxon>Paenibacillus</taxon>
    </lineage>
</organism>
<gene>
    <name evidence="1" type="ORF">ACFFJ8_19480</name>
</gene>
<evidence type="ECO:0000313" key="2">
    <source>
        <dbReference type="Proteomes" id="UP001589818"/>
    </source>
</evidence>
<comment type="caution">
    <text evidence="1">The sequence shown here is derived from an EMBL/GenBank/DDBJ whole genome shotgun (WGS) entry which is preliminary data.</text>
</comment>
<proteinExistence type="predicted"/>
<accession>A0ABV6JCB6</accession>
<name>A0ABV6JCB6_9BACL</name>
<keyword evidence="2" id="KW-1185">Reference proteome</keyword>